<dbReference type="RefSeq" id="WP_146935361.1">
    <property type="nucleotide sequence ID" value="NZ_BJXW01000007.1"/>
</dbReference>
<protein>
    <recommendedName>
        <fullName evidence="2">Rad50/SbcC-type AAA domain-containing protein</fullName>
    </recommendedName>
</protein>
<keyword evidence="1" id="KW-0175">Coiled coil</keyword>
<name>A0A511UUJ2_9BACI</name>
<evidence type="ECO:0000313" key="3">
    <source>
        <dbReference type="EMBL" id="GEN30269.1"/>
    </source>
</evidence>
<dbReference type="Proteomes" id="UP000321491">
    <property type="component" value="Unassembled WGS sequence"/>
</dbReference>
<dbReference type="GO" id="GO:0016887">
    <property type="term" value="F:ATP hydrolysis activity"/>
    <property type="evidence" value="ECO:0007669"/>
    <property type="project" value="InterPro"/>
</dbReference>
<feature type="coiled-coil region" evidence="1">
    <location>
        <begin position="387"/>
        <end position="531"/>
    </location>
</feature>
<accession>A0A511UUJ2</accession>
<dbReference type="InterPro" id="IPR038729">
    <property type="entry name" value="Rad50/SbcC_AAA"/>
</dbReference>
<evidence type="ECO:0000259" key="2">
    <source>
        <dbReference type="Pfam" id="PF13476"/>
    </source>
</evidence>
<gene>
    <name evidence="3" type="ORF">CQU01_05070</name>
</gene>
<dbReference type="GO" id="GO:0006302">
    <property type="term" value="P:double-strand break repair"/>
    <property type="evidence" value="ECO:0007669"/>
    <property type="project" value="InterPro"/>
</dbReference>
<organism evidence="3 4">
    <name type="scientific">Cerasibacillus quisquiliarum</name>
    <dbReference type="NCBI Taxonomy" id="227865"/>
    <lineage>
        <taxon>Bacteria</taxon>
        <taxon>Bacillati</taxon>
        <taxon>Bacillota</taxon>
        <taxon>Bacilli</taxon>
        <taxon>Bacillales</taxon>
        <taxon>Bacillaceae</taxon>
        <taxon>Cerasibacillus</taxon>
    </lineage>
</organism>
<dbReference type="SUPFAM" id="SSF52540">
    <property type="entry name" value="P-loop containing nucleoside triphosphate hydrolases"/>
    <property type="match status" value="1"/>
</dbReference>
<feature type="coiled-coil region" evidence="1">
    <location>
        <begin position="236"/>
        <end position="350"/>
    </location>
</feature>
<evidence type="ECO:0000256" key="1">
    <source>
        <dbReference type="SAM" id="Coils"/>
    </source>
</evidence>
<dbReference type="Gene3D" id="1.10.287.510">
    <property type="entry name" value="Helix hairpin bin"/>
    <property type="match status" value="1"/>
</dbReference>
<dbReference type="EMBL" id="BJXW01000007">
    <property type="protein sequence ID" value="GEN30269.1"/>
    <property type="molecule type" value="Genomic_DNA"/>
</dbReference>
<dbReference type="InterPro" id="IPR027417">
    <property type="entry name" value="P-loop_NTPase"/>
</dbReference>
<dbReference type="Gene3D" id="3.40.50.300">
    <property type="entry name" value="P-loop containing nucleotide triphosphate hydrolases"/>
    <property type="match status" value="1"/>
</dbReference>
<dbReference type="Pfam" id="PF13476">
    <property type="entry name" value="AAA_23"/>
    <property type="match status" value="1"/>
</dbReference>
<sequence length="656" mass="75740">MKQIKLLNLKLTNFKGIKSFELNADGQDIKVYGDNATGKTTVFDSFVWLLFGKDSQNSTQFEIKTLVDGKPVHKLNHEVEATLSVDGQELTLKKVFKEKWTKKRGSVTESFSGHTTDYYIDGVPSKKKEYEGKISEIVDEEVFKLLTNPAHFNEQLKWQDRRKTLLEIAGDVTDEEVIASNESLSKLTEILGNRSIDDHKKVIAAKRKEINRELEMIPVRVDEINRNLPDVNGLDKQAIEIKLNDLSKQIDAKNEEINNIRNGSEVNEIKKKISDIDLQIANVRNEHTQNEQQELFKLKTRLQEEESNLTILRNDLRNKEQQKQINESRIKDFEQQMNELRNKWTEVNAKEFDHSSNCKCPTCEQDLPQEQVEEVKQRFNLNKANELESINKKGVDLKKKTDELKQENEQIQREIDKTTEIGKKKAKDVERLKEKIQHAESTVKPVEENEQYIKLQEEKQALEKKIEVLQQSVDESVQKVQQEVASLKEQQNALQMDLTKLQQTEQSLKRIAELEAQERKLAQEFEELEHQLYLTEEFIRTKVDLLEEKINSKFKYARFKLFEQQINGGLKEVCETTYEGIPYSGGLNNAARINVGLDIINTLSKHYGVSAPIFVDNAESVTSLIDIDAQVISLIVSEQDKKLRIETVNQSESEVA</sequence>
<dbReference type="OrthoDB" id="1698838at2"/>
<comment type="caution">
    <text evidence="3">The sequence shown here is derived from an EMBL/GenBank/DDBJ whole genome shotgun (WGS) entry which is preliminary data.</text>
</comment>
<feature type="domain" description="Rad50/SbcC-type AAA" evidence="2">
    <location>
        <begin position="9"/>
        <end position="286"/>
    </location>
</feature>
<dbReference type="PANTHER" id="PTHR23159">
    <property type="entry name" value="CENTROSOMAL PROTEIN 2"/>
    <property type="match status" value="1"/>
</dbReference>
<dbReference type="PANTHER" id="PTHR23159:SF31">
    <property type="entry name" value="CENTROSOME-ASSOCIATED PROTEIN CEP250 ISOFORM X1"/>
    <property type="match status" value="1"/>
</dbReference>
<reference evidence="3 4" key="1">
    <citation type="submission" date="2019-07" db="EMBL/GenBank/DDBJ databases">
        <title>Whole genome shotgun sequence of Cerasibacillus quisquiliarum NBRC 102429.</title>
        <authorList>
            <person name="Hosoyama A."/>
            <person name="Uohara A."/>
            <person name="Ohji S."/>
            <person name="Ichikawa N."/>
        </authorList>
    </citation>
    <scope>NUCLEOTIDE SEQUENCE [LARGE SCALE GENOMIC DNA]</scope>
    <source>
        <strain evidence="3 4">NBRC 102429</strain>
    </source>
</reference>
<proteinExistence type="predicted"/>
<dbReference type="AlphaFoldDB" id="A0A511UUJ2"/>
<dbReference type="SUPFAM" id="SSF75712">
    <property type="entry name" value="Rad50 coiled-coil Zn hook"/>
    <property type="match status" value="1"/>
</dbReference>
<keyword evidence="4" id="KW-1185">Reference proteome</keyword>
<evidence type="ECO:0000313" key="4">
    <source>
        <dbReference type="Proteomes" id="UP000321491"/>
    </source>
</evidence>